<dbReference type="Proteomes" id="UP000324222">
    <property type="component" value="Unassembled WGS sequence"/>
</dbReference>
<dbReference type="EMBL" id="VSRR010080864">
    <property type="protein sequence ID" value="MPC89383.1"/>
    <property type="molecule type" value="Genomic_DNA"/>
</dbReference>
<dbReference type="AlphaFoldDB" id="A0A5B7J4I5"/>
<organism evidence="1 2">
    <name type="scientific">Portunus trituberculatus</name>
    <name type="common">Swimming crab</name>
    <name type="synonym">Neptunus trituberculatus</name>
    <dbReference type="NCBI Taxonomy" id="210409"/>
    <lineage>
        <taxon>Eukaryota</taxon>
        <taxon>Metazoa</taxon>
        <taxon>Ecdysozoa</taxon>
        <taxon>Arthropoda</taxon>
        <taxon>Crustacea</taxon>
        <taxon>Multicrustacea</taxon>
        <taxon>Malacostraca</taxon>
        <taxon>Eumalacostraca</taxon>
        <taxon>Eucarida</taxon>
        <taxon>Decapoda</taxon>
        <taxon>Pleocyemata</taxon>
        <taxon>Brachyura</taxon>
        <taxon>Eubrachyura</taxon>
        <taxon>Portunoidea</taxon>
        <taxon>Portunidae</taxon>
        <taxon>Portuninae</taxon>
        <taxon>Portunus</taxon>
    </lineage>
</organism>
<keyword evidence="2" id="KW-1185">Reference proteome</keyword>
<evidence type="ECO:0000313" key="2">
    <source>
        <dbReference type="Proteomes" id="UP000324222"/>
    </source>
</evidence>
<reference evidence="1 2" key="1">
    <citation type="submission" date="2019-05" db="EMBL/GenBank/DDBJ databases">
        <title>Another draft genome of Portunus trituberculatus and its Hox gene families provides insights of decapod evolution.</title>
        <authorList>
            <person name="Jeong J.-H."/>
            <person name="Song I."/>
            <person name="Kim S."/>
            <person name="Choi T."/>
            <person name="Kim D."/>
            <person name="Ryu S."/>
            <person name="Kim W."/>
        </authorList>
    </citation>
    <scope>NUCLEOTIDE SEQUENCE [LARGE SCALE GENOMIC DNA]</scope>
    <source>
        <tissue evidence="1">Muscle</tissue>
    </source>
</reference>
<sequence length="56" mass="6200">MTCTQLQPLINLSVTHTLLQPLINLSAICTQLKKGSWSMISLLSPIQTQHNDKSLP</sequence>
<protein>
    <submittedName>
        <fullName evidence="1">Uncharacterized protein</fullName>
    </submittedName>
</protein>
<proteinExistence type="predicted"/>
<comment type="caution">
    <text evidence="1">The sequence shown here is derived from an EMBL/GenBank/DDBJ whole genome shotgun (WGS) entry which is preliminary data.</text>
</comment>
<gene>
    <name evidence="1" type="ORF">E2C01_084326</name>
</gene>
<name>A0A5B7J4I5_PORTR</name>
<evidence type="ECO:0000313" key="1">
    <source>
        <dbReference type="EMBL" id="MPC89383.1"/>
    </source>
</evidence>
<accession>A0A5B7J4I5</accession>